<reference evidence="2" key="1">
    <citation type="journal article" date="2014" name="Int. J. Syst. Evol. Microbiol.">
        <title>Complete genome sequence of Corynebacterium casei LMG S-19264T (=DSM 44701T), isolated from a smear-ripened cheese.</title>
        <authorList>
            <consortium name="US DOE Joint Genome Institute (JGI-PGF)"/>
            <person name="Walter F."/>
            <person name="Albersmeier A."/>
            <person name="Kalinowski J."/>
            <person name="Ruckert C."/>
        </authorList>
    </citation>
    <scope>NUCLEOTIDE SEQUENCE</scope>
    <source>
        <strain evidence="2">VKM B-2484</strain>
    </source>
</reference>
<protein>
    <submittedName>
        <fullName evidence="2">Uncharacterized protein</fullName>
    </submittedName>
</protein>
<organism evidence="2 3">
    <name type="scientific">Ancylobacter dichloromethanicus</name>
    <dbReference type="NCBI Taxonomy" id="518825"/>
    <lineage>
        <taxon>Bacteria</taxon>
        <taxon>Pseudomonadati</taxon>
        <taxon>Pseudomonadota</taxon>
        <taxon>Alphaproteobacteria</taxon>
        <taxon>Hyphomicrobiales</taxon>
        <taxon>Xanthobacteraceae</taxon>
        <taxon>Ancylobacter</taxon>
    </lineage>
</organism>
<proteinExistence type="predicted"/>
<feature type="region of interest" description="Disordered" evidence="1">
    <location>
        <begin position="1"/>
        <end position="20"/>
    </location>
</feature>
<keyword evidence="3" id="KW-1185">Reference proteome</keyword>
<name>A0A9W6J4K5_9HYPH</name>
<dbReference type="AlphaFoldDB" id="A0A9W6J4K5"/>
<dbReference type="Proteomes" id="UP001143370">
    <property type="component" value="Unassembled WGS sequence"/>
</dbReference>
<gene>
    <name evidence="2" type="ORF">GCM10017643_08410</name>
</gene>
<accession>A0A9W6J4K5</accession>
<evidence type="ECO:0000256" key="1">
    <source>
        <dbReference type="SAM" id="MobiDB-lite"/>
    </source>
</evidence>
<reference evidence="2" key="2">
    <citation type="submission" date="2023-01" db="EMBL/GenBank/DDBJ databases">
        <authorList>
            <person name="Sun Q."/>
            <person name="Evtushenko L."/>
        </authorList>
    </citation>
    <scope>NUCLEOTIDE SEQUENCE</scope>
    <source>
        <strain evidence="2">VKM B-2484</strain>
    </source>
</reference>
<evidence type="ECO:0000313" key="2">
    <source>
        <dbReference type="EMBL" id="GLK70726.1"/>
    </source>
</evidence>
<dbReference type="EMBL" id="BSFJ01000004">
    <property type="protein sequence ID" value="GLK70726.1"/>
    <property type="molecule type" value="Genomic_DNA"/>
</dbReference>
<comment type="caution">
    <text evidence="2">The sequence shown here is derived from an EMBL/GenBank/DDBJ whole genome shotgun (WGS) entry which is preliminary data.</text>
</comment>
<evidence type="ECO:0000313" key="3">
    <source>
        <dbReference type="Proteomes" id="UP001143370"/>
    </source>
</evidence>
<sequence length="66" mass="7184">MRHVPFAARQGREGAGAEWPGAERAARVEWKRIGPNLARFDNPQGVIWVGGSGDLRDKVAFPRGSA</sequence>